<organism evidence="2 3">
    <name type="scientific">Clunio marinus</name>
    <dbReference type="NCBI Taxonomy" id="568069"/>
    <lineage>
        <taxon>Eukaryota</taxon>
        <taxon>Metazoa</taxon>
        <taxon>Ecdysozoa</taxon>
        <taxon>Arthropoda</taxon>
        <taxon>Hexapoda</taxon>
        <taxon>Insecta</taxon>
        <taxon>Pterygota</taxon>
        <taxon>Neoptera</taxon>
        <taxon>Endopterygota</taxon>
        <taxon>Diptera</taxon>
        <taxon>Nematocera</taxon>
        <taxon>Chironomoidea</taxon>
        <taxon>Chironomidae</taxon>
        <taxon>Clunio</taxon>
    </lineage>
</organism>
<evidence type="ECO:0000313" key="2">
    <source>
        <dbReference type="EMBL" id="CRK99536.1"/>
    </source>
</evidence>
<dbReference type="AlphaFoldDB" id="A0A1J1IH54"/>
<gene>
    <name evidence="2" type="ORF">CLUMA_CG012855</name>
</gene>
<reference evidence="2 3" key="1">
    <citation type="submission" date="2015-04" db="EMBL/GenBank/DDBJ databases">
        <authorList>
            <person name="Syromyatnikov M.Y."/>
            <person name="Popov V.N."/>
        </authorList>
    </citation>
    <scope>NUCLEOTIDE SEQUENCE [LARGE SCALE GENOMIC DNA]</scope>
</reference>
<accession>A0A1J1IH54</accession>
<proteinExistence type="predicted"/>
<dbReference type="Proteomes" id="UP000183832">
    <property type="component" value="Unassembled WGS sequence"/>
</dbReference>
<dbReference type="PROSITE" id="PS51465">
    <property type="entry name" value="KAZAL_2"/>
    <property type="match status" value="1"/>
</dbReference>
<dbReference type="EMBL" id="CVRI01000051">
    <property type="protein sequence ID" value="CRK99536.1"/>
    <property type="molecule type" value="Genomic_DNA"/>
</dbReference>
<dbReference type="OrthoDB" id="9972772at2759"/>
<sequence length="69" mass="7879">MIEAKECPEFCIEIYKPVCGAPVKAAKYDTIKTFPNDCYLGVHNCRNPNKTYKKIWDYACEASRSKVGK</sequence>
<dbReference type="InterPro" id="IPR036058">
    <property type="entry name" value="Kazal_dom_sf"/>
</dbReference>
<evidence type="ECO:0000313" key="3">
    <source>
        <dbReference type="Proteomes" id="UP000183832"/>
    </source>
</evidence>
<dbReference type="InterPro" id="IPR002350">
    <property type="entry name" value="Kazal_dom"/>
</dbReference>
<feature type="domain" description="Kazal-like" evidence="1">
    <location>
        <begin position="1"/>
        <end position="62"/>
    </location>
</feature>
<protein>
    <submittedName>
        <fullName evidence="2">CLUMA_CG012855, isoform A</fullName>
    </submittedName>
</protein>
<dbReference type="SUPFAM" id="SSF100895">
    <property type="entry name" value="Kazal-type serine protease inhibitors"/>
    <property type="match status" value="1"/>
</dbReference>
<dbReference type="Gene3D" id="3.30.60.30">
    <property type="match status" value="1"/>
</dbReference>
<evidence type="ECO:0000259" key="1">
    <source>
        <dbReference type="PROSITE" id="PS51465"/>
    </source>
</evidence>
<keyword evidence="3" id="KW-1185">Reference proteome</keyword>
<name>A0A1J1IH54_9DIPT</name>